<dbReference type="InterPro" id="IPR013087">
    <property type="entry name" value="Znf_C2H2_type"/>
</dbReference>
<proteinExistence type="predicted"/>
<dbReference type="SMART" id="SM00355">
    <property type="entry name" value="ZnF_C2H2"/>
    <property type="match status" value="3"/>
</dbReference>
<comment type="caution">
    <text evidence="4">The sequence shown here is derived from an EMBL/GenBank/DDBJ whole genome shotgun (WGS) entry which is preliminary data.</text>
</comment>
<organism evidence="4 5">
    <name type="scientific">Myriangium duriaei CBS 260.36</name>
    <dbReference type="NCBI Taxonomy" id="1168546"/>
    <lineage>
        <taxon>Eukaryota</taxon>
        <taxon>Fungi</taxon>
        <taxon>Dikarya</taxon>
        <taxon>Ascomycota</taxon>
        <taxon>Pezizomycotina</taxon>
        <taxon>Dothideomycetes</taxon>
        <taxon>Dothideomycetidae</taxon>
        <taxon>Myriangiales</taxon>
        <taxon>Myriangiaceae</taxon>
        <taxon>Myriangium</taxon>
    </lineage>
</organism>
<evidence type="ECO:0000256" key="2">
    <source>
        <dbReference type="SAM" id="MobiDB-lite"/>
    </source>
</evidence>
<dbReference type="InterPro" id="IPR059009">
    <property type="entry name" value="Znf_C2H2_17_1st"/>
</dbReference>
<feature type="domain" description="C2H2-type" evidence="3">
    <location>
        <begin position="114"/>
        <end position="143"/>
    </location>
</feature>
<dbReference type="Pfam" id="PF26176">
    <property type="entry name" value="zf_C2H2_17_2"/>
    <property type="match status" value="1"/>
</dbReference>
<evidence type="ECO:0000313" key="4">
    <source>
        <dbReference type="EMBL" id="KAF2153924.1"/>
    </source>
</evidence>
<keyword evidence="1" id="KW-0175">Coiled coil</keyword>
<dbReference type="EMBL" id="ML996084">
    <property type="protein sequence ID" value="KAF2153924.1"/>
    <property type="molecule type" value="Genomic_DNA"/>
</dbReference>
<sequence>MSDASGTSRTSPPPRQSSPNSLTDPTSPRLKVAVQRASPQTNQNDQFICTVLPECSSLTFNRKCEWSKHMDKHDRPYRCKDPVCAKLQGFTYSGGLLRHEREVHNKHGGPKEKLQCPFETCKRHDGHGFTRKENLAEHIRRVHEKLKSDPSIRTETVITTAWSAATELSPQAISATSTKRRWSDVPSPDPSESDNAELRGEIKRLKHDNVQLQEQMDKLRVELDTIRKEARSAATAGFRAA</sequence>
<feature type="coiled-coil region" evidence="1">
    <location>
        <begin position="195"/>
        <end position="236"/>
    </location>
</feature>
<dbReference type="GO" id="GO:0005634">
    <property type="term" value="C:nucleus"/>
    <property type="evidence" value="ECO:0007669"/>
    <property type="project" value="TreeGrafter"/>
</dbReference>
<feature type="region of interest" description="Disordered" evidence="2">
    <location>
        <begin position="1"/>
        <end position="40"/>
    </location>
</feature>
<feature type="domain" description="C2H2-type" evidence="3">
    <location>
        <begin position="77"/>
        <end position="104"/>
    </location>
</feature>
<dbReference type="OrthoDB" id="5305647at2759"/>
<name>A0A9P4J376_9PEZI</name>
<evidence type="ECO:0000256" key="1">
    <source>
        <dbReference type="SAM" id="Coils"/>
    </source>
</evidence>
<gene>
    <name evidence="4" type="ORF">K461DRAFT_292621</name>
</gene>
<dbReference type="AlphaFoldDB" id="A0A9P4J376"/>
<reference evidence="4" key="1">
    <citation type="journal article" date="2020" name="Stud. Mycol.">
        <title>101 Dothideomycetes genomes: a test case for predicting lifestyles and emergence of pathogens.</title>
        <authorList>
            <person name="Haridas S."/>
            <person name="Albert R."/>
            <person name="Binder M."/>
            <person name="Bloem J."/>
            <person name="Labutti K."/>
            <person name="Salamov A."/>
            <person name="Andreopoulos B."/>
            <person name="Baker S."/>
            <person name="Barry K."/>
            <person name="Bills G."/>
            <person name="Bluhm B."/>
            <person name="Cannon C."/>
            <person name="Castanera R."/>
            <person name="Culley D."/>
            <person name="Daum C."/>
            <person name="Ezra D."/>
            <person name="Gonzalez J."/>
            <person name="Henrissat B."/>
            <person name="Kuo A."/>
            <person name="Liang C."/>
            <person name="Lipzen A."/>
            <person name="Lutzoni F."/>
            <person name="Magnuson J."/>
            <person name="Mondo S."/>
            <person name="Nolan M."/>
            <person name="Ohm R."/>
            <person name="Pangilinan J."/>
            <person name="Park H.-J."/>
            <person name="Ramirez L."/>
            <person name="Alfaro M."/>
            <person name="Sun H."/>
            <person name="Tritt A."/>
            <person name="Yoshinaga Y."/>
            <person name="Zwiers L.-H."/>
            <person name="Turgeon B."/>
            <person name="Goodwin S."/>
            <person name="Spatafora J."/>
            <person name="Crous P."/>
            <person name="Grigoriev I."/>
        </authorList>
    </citation>
    <scope>NUCLEOTIDE SEQUENCE</scope>
    <source>
        <strain evidence="4">CBS 260.36</strain>
    </source>
</reference>
<dbReference type="InterPro" id="IPR051061">
    <property type="entry name" value="Zinc_finger_trans_reg"/>
</dbReference>
<dbReference type="PANTHER" id="PTHR46179">
    <property type="entry name" value="ZINC FINGER PROTEIN"/>
    <property type="match status" value="1"/>
</dbReference>
<dbReference type="Proteomes" id="UP000799439">
    <property type="component" value="Unassembled WGS sequence"/>
</dbReference>
<evidence type="ECO:0000313" key="5">
    <source>
        <dbReference type="Proteomes" id="UP000799439"/>
    </source>
</evidence>
<evidence type="ECO:0000259" key="3">
    <source>
        <dbReference type="SMART" id="SM00355"/>
    </source>
</evidence>
<protein>
    <recommendedName>
        <fullName evidence="3">C2H2-type domain-containing protein</fullName>
    </recommendedName>
</protein>
<keyword evidence="5" id="KW-1185">Reference proteome</keyword>
<accession>A0A9P4J376</accession>
<dbReference type="Gene3D" id="3.30.160.60">
    <property type="entry name" value="Classic Zinc Finger"/>
    <property type="match status" value="2"/>
</dbReference>
<dbReference type="GO" id="GO:0006357">
    <property type="term" value="P:regulation of transcription by RNA polymerase II"/>
    <property type="evidence" value="ECO:0007669"/>
    <property type="project" value="TreeGrafter"/>
</dbReference>
<feature type="domain" description="C2H2-type" evidence="3">
    <location>
        <begin position="47"/>
        <end position="73"/>
    </location>
</feature>
<dbReference type="PANTHER" id="PTHR46179:SF24">
    <property type="entry name" value="C2H2-TYPE DOMAIN-CONTAINING PROTEIN"/>
    <property type="match status" value="1"/>
</dbReference>
<feature type="compositionally biased region" description="Low complexity" evidence="2">
    <location>
        <begin position="1"/>
        <end position="10"/>
    </location>
</feature>
<dbReference type="Pfam" id="PF26177">
    <property type="entry name" value="zf_C2H2_17_1st"/>
    <property type="match status" value="1"/>
</dbReference>
<dbReference type="InterPro" id="IPR059095">
    <property type="entry name" value="Znf_C2H2_17_2nd"/>
</dbReference>
<feature type="region of interest" description="Disordered" evidence="2">
    <location>
        <begin position="172"/>
        <end position="195"/>
    </location>
</feature>